<dbReference type="PANTHER" id="PTHR38436:SF1">
    <property type="entry name" value="ESTER CYCLASE"/>
    <property type="match status" value="1"/>
</dbReference>
<accession>A0A679IZ21</accession>
<name>A0A679IZ21_VARPD</name>
<dbReference type="Gene3D" id="3.10.450.50">
    <property type="match status" value="1"/>
</dbReference>
<dbReference type="SUPFAM" id="SSF54427">
    <property type="entry name" value="NTF2-like"/>
    <property type="match status" value="1"/>
</dbReference>
<dbReference type="GO" id="GO:0030638">
    <property type="term" value="P:polyketide metabolic process"/>
    <property type="evidence" value="ECO:0007669"/>
    <property type="project" value="InterPro"/>
</dbReference>
<dbReference type="InterPro" id="IPR009959">
    <property type="entry name" value="Cyclase_SnoaL-like"/>
</dbReference>
<dbReference type="RefSeq" id="WP_339090709.1">
    <property type="nucleotide sequence ID" value="NZ_LR743507.1"/>
</dbReference>
<reference evidence="1" key="1">
    <citation type="submission" date="2019-12" db="EMBL/GenBank/DDBJ databases">
        <authorList>
            <person name="Cremers G."/>
        </authorList>
    </citation>
    <scope>NUCLEOTIDE SEQUENCE</scope>
    <source>
        <strain evidence="1">Vvax</strain>
    </source>
</reference>
<dbReference type="InterPro" id="IPR032710">
    <property type="entry name" value="NTF2-like_dom_sf"/>
</dbReference>
<dbReference type="Pfam" id="PF07366">
    <property type="entry name" value="SnoaL"/>
    <property type="match status" value="1"/>
</dbReference>
<evidence type="ECO:0000313" key="1">
    <source>
        <dbReference type="EMBL" id="CAA2105160.1"/>
    </source>
</evidence>
<dbReference type="PANTHER" id="PTHR38436">
    <property type="entry name" value="POLYKETIDE CYCLASE SNOAL-LIKE DOMAIN"/>
    <property type="match status" value="1"/>
</dbReference>
<sequence length="158" mass="17061">MNSHTTETNAVPALVAGLSAVERHAVETLYRAFSEGDTDLLDEVLAEDWDDVPLAPGQGPGREGIKPMVVAFRAAFSDLRITVHELIGVPGRAAVRATITGVHTGEWFGVAPSGKPFEIAIHEFHRIADGRLTHTWHLEDWFGWFNQVGASPARGAAA</sequence>
<protein>
    <recommendedName>
        <fullName evidence="2">Ester cyclase</fullName>
    </recommendedName>
</protein>
<gene>
    <name evidence="1" type="ORF">VVAX_03116</name>
</gene>
<dbReference type="AlphaFoldDB" id="A0A679IZ21"/>
<dbReference type="EMBL" id="LR743507">
    <property type="protein sequence ID" value="CAA2105160.1"/>
    <property type="molecule type" value="Genomic_DNA"/>
</dbReference>
<organism evidence="1">
    <name type="scientific">Variovorax paradoxus</name>
    <dbReference type="NCBI Taxonomy" id="34073"/>
    <lineage>
        <taxon>Bacteria</taxon>
        <taxon>Pseudomonadati</taxon>
        <taxon>Pseudomonadota</taxon>
        <taxon>Betaproteobacteria</taxon>
        <taxon>Burkholderiales</taxon>
        <taxon>Comamonadaceae</taxon>
        <taxon>Variovorax</taxon>
    </lineage>
</organism>
<proteinExistence type="predicted"/>
<evidence type="ECO:0008006" key="2">
    <source>
        <dbReference type="Google" id="ProtNLM"/>
    </source>
</evidence>